<evidence type="ECO:0000313" key="2">
    <source>
        <dbReference type="Proteomes" id="UP000557392"/>
    </source>
</evidence>
<dbReference type="RefSeq" id="WP_183993996.1">
    <property type="nucleotide sequence ID" value="NZ_JACIEH010000001.1"/>
</dbReference>
<evidence type="ECO:0000313" key="1">
    <source>
        <dbReference type="EMBL" id="MBB4096820.1"/>
    </source>
</evidence>
<sequence length="273" mass="30931">MELLQGRTIPEVWLKAVQHVDACPRNEDFDVFLHVREPTVLEAEDRAIYEIVDAFFKRHGAYSIHTVAETIFPLDEYMRGGSEAVFEIYPPRIKTIHAARSDRNWGTYAYRLLRQKDRDGKIYNPLKDMVAKIRAHGKYTASFELGMGHPLEEDIPIYEGTTDRRRLYGGPCLSHLSIKVHDGTIRLNATYRSHYYVRRLFGNLVGLGRLQYFLASETGLAIGGLTINSTYAKIDRGDGGSCGGHWTKSDVDGLIAECTRGLDREREHGEALA</sequence>
<organism evidence="1 2">
    <name type="scientific">Sphingomonas kyeonggiensis</name>
    <dbReference type="NCBI Taxonomy" id="1268553"/>
    <lineage>
        <taxon>Bacteria</taxon>
        <taxon>Pseudomonadati</taxon>
        <taxon>Pseudomonadota</taxon>
        <taxon>Alphaproteobacteria</taxon>
        <taxon>Sphingomonadales</taxon>
        <taxon>Sphingomonadaceae</taxon>
        <taxon>Sphingomonas</taxon>
    </lineage>
</organism>
<reference evidence="1 2" key="1">
    <citation type="submission" date="2020-08" db="EMBL/GenBank/DDBJ databases">
        <title>Genomic Encyclopedia of Type Strains, Phase IV (KMG-IV): sequencing the most valuable type-strain genomes for metagenomic binning, comparative biology and taxonomic classification.</title>
        <authorList>
            <person name="Goeker M."/>
        </authorList>
    </citation>
    <scope>NUCLEOTIDE SEQUENCE [LARGE SCALE GENOMIC DNA]</scope>
    <source>
        <strain evidence="1 2">DSM 101806</strain>
    </source>
</reference>
<dbReference type="EMBL" id="JACIEH010000001">
    <property type="protein sequence ID" value="MBB4096820.1"/>
    <property type="molecule type" value="Genomic_DNA"/>
</dbReference>
<protein>
    <recommendedName>
        <fullName evidence="3">Thymidylate synthase</fullName>
    </recommendedName>
</protein>
<dbReference type="InterPro" id="IPR036926">
    <property type="entry name" value="Thymidate_synth/dCMP_Mease_sf"/>
</dbReference>
<evidence type="ECO:0008006" key="3">
    <source>
        <dbReference type="Google" id="ProtNLM"/>
    </source>
</evidence>
<dbReference type="AlphaFoldDB" id="A0A7W6JNU7"/>
<comment type="caution">
    <text evidence="1">The sequence shown here is derived from an EMBL/GenBank/DDBJ whole genome shotgun (WGS) entry which is preliminary data.</text>
</comment>
<dbReference type="SUPFAM" id="SSF55831">
    <property type="entry name" value="Thymidylate synthase/dCMP hydroxymethylase"/>
    <property type="match status" value="1"/>
</dbReference>
<proteinExistence type="predicted"/>
<name>A0A7W6JNU7_9SPHN</name>
<dbReference type="Proteomes" id="UP000557392">
    <property type="component" value="Unassembled WGS sequence"/>
</dbReference>
<keyword evidence="2" id="KW-1185">Reference proteome</keyword>
<gene>
    <name evidence="1" type="ORF">GGR46_000353</name>
</gene>
<dbReference type="Gene3D" id="3.30.572.10">
    <property type="entry name" value="Thymidylate synthase/dCMP hydroxymethylase domain"/>
    <property type="match status" value="1"/>
</dbReference>
<accession>A0A7W6JNU7</accession>